<comment type="pathway">
    <text evidence="8 10">Purine metabolism; AMP biosynthesis via de novo pathway; AMP from IMP: step 1/2.</text>
</comment>
<name>A0ABY5EXB3_9RICK</name>
<evidence type="ECO:0000256" key="2">
    <source>
        <dbReference type="ARBA" id="ARBA00022598"/>
    </source>
</evidence>
<feature type="binding site" description="in other chain" evidence="8">
    <location>
        <begin position="13"/>
        <end position="16"/>
    </location>
    <ligand>
        <name>IMP</name>
        <dbReference type="ChEBI" id="CHEBI:58053"/>
        <note>ligand shared between dimeric partners</note>
    </ligand>
</feature>
<reference evidence="11 12" key="1">
    <citation type="journal article" date="2022" name="Microorganisms">
        <title>Assembly and Comparison of Ca. Neoehrlichia mikurensis Genomes.</title>
        <authorList>
            <person name="Azagi T."/>
            <person name="Dirks R.P."/>
            <person name="Yebra-Pimentel E.S."/>
            <person name="Schaap P.J."/>
            <person name="Koehorst J.J."/>
            <person name="Esser H.J."/>
            <person name="Sprong H."/>
        </authorList>
    </citation>
    <scope>NUCLEOTIDE SEQUENCE [LARGE SCALE GENOMIC DNA]</scope>
    <source>
        <strain evidence="11">18-2804</strain>
    </source>
</reference>
<dbReference type="NCBIfam" id="NF002223">
    <property type="entry name" value="PRK01117.1"/>
    <property type="match status" value="1"/>
</dbReference>
<comment type="catalytic activity">
    <reaction evidence="8 10">
        <text>IMP + L-aspartate + GTP = N(6)-(1,2-dicarboxyethyl)-AMP + GDP + phosphate + 2 H(+)</text>
        <dbReference type="Rhea" id="RHEA:15753"/>
        <dbReference type="ChEBI" id="CHEBI:15378"/>
        <dbReference type="ChEBI" id="CHEBI:29991"/>
        <dbReference type="ChEBI" id="CHEBI:37565"/>
        <dbReference type="ChEBI" id="CHEBI:43474"/>
        <dbReference type="ChEBI" id="CHEBI:57567"/>
        <dbReference type="ChEBI" id="CHEBI:58053"/>
        <dbReference type="ChEBI" id="CHEBI:58189"/>
        <dbReference type="EC" id="6.3.4.4"/>
    </reaction>
</comment>
<dbReference type="GO" id="GO:0004019">
    <property type="term" value="F:adenylosuccinate synthase activity"/>
    <property type="evidence" value="ECO:0007669"/>
    <property type="project" value="UniProtKB-EC"/>
</dbReference>
<keyword evidence="5 8" id="KW-0658">Purine biosynthesis</keyword>
<keyword evidence="7 8" id="KW-0342">GTP-binding</keyword>
<dbReference type="Pfam" id="PF00709">
    <property type="entry name" value="Adenylsucc_synt"/>
    <property type="match status" value="1"/>
</dbReference>
<gene>
    <name evidence="8" type="primary">purA</name>
    <name evidence="11" type="ORF">LUA81_00255</name>
</gene>
<dbReference type="EMBL" id="CP089285">
    <property type="protein sequence ID" value="UTO56441.1"/>
    <property type="molecule type" value="Genomic_DNA"/>
</dbReference>
<dbReference type="Gene3D" id="1.10.300.10">
    <property type="entry name" value="Adenylosuccinate Synthetase, subunit A, domain 2"/>
    <property type="match status" value="1"/>
</dbReference>
<dbReference type="HAMAP" id="MF_00011">
    <property type="entry name" value="Adenylosucc_synth"/>
    <property type="match status" value="1"/>
</dbReference>
<dbReference type="InterPro" id="IPR042111">
    <property type="entry name" value="Adenylosuccinate_synth_dom3"/>
</dbReference>
<dbReference type="Proteomes" id="UP001059985">
    <property type="component" value="Chromosome"/>
</dbReference>
<dbReference type="InterPro" id="IPR042110">
    <property type="entry name" value="Adenylosuccinate_synth_dom2"/>
</dbReference>
<feature type="binding site" evidence="8">
    <location>
        <position position="13"/>
    </location>
    <ligand>
        <name>Mg(2+)</name>
        <dbReference type="ChEBI" id="CHEBI:18420"/>
    </ligand>
</feature>
<evidence type="ECO:0000313" key="11">
    <source>
        <dbReference type="EMBL" id="UTO56441.1"/>
    </source>
</evidence>
<accession>A0ABY5EXB3</accession>
<dbReference type="PROSITE" id="PS01266">
    <property type="entry name" value="ADENYLOSUCCIN_SYN_1"/>
    <property type="match status" value="1"/>
</dbReference>
<evidence type="ECO:0000256" key="3">
    <source>
        <dbReference type="ARBA" id="ARBA00022723"/>
    </source>
</evidence>
<feature type="active site" description="Proton donor" evidence="8">
    <location>
        <position position="41"/>
    </location>
</feature>
<dbReference type="NCBIfam" id="TIGR00184">
    <property type="entry name" value="purA"/>
    <property type="match status" value="1"/>
</dbReference>
<dbReference type="EC" id="6.3.4.4" evidence="8 10"/>
<dbReference type="CDD" id="cd03108">
    <property type="entry name" value="AdSS"/>
    <property type="match status" value="1"/>
</dbReference>
<feature type="binding site" description="in other chain" evidence="8">
    <location>
        <position position="303"/>
    </location>
    <ligand>
        <name>IMP</name>
        <dbReference type="ChEBI" id="CHEBI:58053"/>
        <note>ligand shared between dimeric partners</note>
    </ligand>
</feature>
<dbReference type="InterPro" id="IPR033128">
    <property type="entry name" value="Adenylosuccin_syn_Lys_AS"/>
</dbReference>
<dbReference type="RefSeq" id="WP_254841944.1">
    <property type="nucleotide sequence ID" value="NZ_CP089285.1"/>
</dbReference>
<evidence type="ECO:0000256" key="6">
    <source>
        <dbReference type="ARBA" id="ARBA00022842"/>
    </source>
</evidence>
<proteinExistence type="inferred from homology"/>
<feature type="binding site" evidence="8">
    <location>
        <position position="40"/>
    </location>
    <ligand>
        <name>Mg(2+)</name>
        <dbReference type="ChEBI" id="CHEBI:18420"/>
    </ligand>
</feature>
<sequence>MKNIVVIGLQWGDEGKGKIVDWLSKNADAVIRFQGGNNAGHTIIFNNKIYKLNSLPSSILYSNKLSIIGNGATIDPYAFIKEINTLKSINTEISNKNLIVSELCPIVTSIHREADAIFEEMRGNNVIGTTHKGIGPCYEDKVGRRAIRLCDLLDQESLYNKVSHMLSYHNIFRKAANKPVLSVSKIVQELVDIAPHITPFMRPVWRIVNNLIENNKTIIFEGAQGTLLDIDHGTYPYVTSSNTLASQVYAGCGIGISNKLYVLGLAKAYTTRVGNGPFFTEQNNTIGDIMFQKGNEIGTVSNRRRRCGWFDAVLTRQAIILSGVSSLAITKLDVLDHMDTIKICTKYQHNSTFYDYLPASPHIQKELKPVYIELPGWHSTTFSATSYNDLPTNAKLYIQKLEELLRVPIHIISTGPDRNHTITLNNFLIN</sequence>
<feature type="binding site" evidence="8">
    <location>
        <position position="305"/>
    </location>
    <ligand>
        <name>GTP</name>
        <dbReference type="ChEBI" id="CHEBI:37565"/>
    </ligand>
</feature>
<feature type="binding site" evidence="8">
    <location>
        <begin position="12"/>
        <end position="18"/>
    </location>
    <ligand>
        <name>GTP</name>
        <dbReference type="ChEBI" id="CHEBI:37565"/>
    </ligand>
</feature>
<keyword evidence="4 8" id="KW-0547">Nucleotide-binding</keyword>
<feature type="binding site" evidence="8">
    <location>
        <begin position="413"/>
        <end position="415"/>
    </location>
    <ligand>
        <name>GTP</name>
        <dbReference type="ChEBI" id="CHEBI:37565"/>
    </ligand>
</feature>
<feature type="binding site" description="in other chain" evidence="8">
    <location>
        <position position="239"/>
    </location>
    <ligand>
        <name>IMP</name>
        <dbReference type="ChEBI" id="CHEBI:58053"/>
        <note>ligand shared between dimeric partners</note>
    </ligand>
</feature>
<feature type="binding site" evidence="8">
    <location>
        <begin position="40"/>
        <end position="42"/>
    </location>
    <ligand>
        <name>GTP</name>
        <dbReference type="ChEBI" id="CHEBI:37565"/>
    </ligand>
</feature>
<dbReference type="InterPro" id="IPR042109">
    <property type="entry name" value="Adenylosuccinate_synth_dom1"/>
</dbReference>
<feature type="binding site" description="in other chain" evidence="8">
    <location>
        <position position="224"/>
    </location>
    <ligand>
        <name>IMP</name>
        <dbReference type="ChEBI" id="CHEBI:58053"/>
        <note>ligand shared between dimeric partners</note>
    </ligand>
</feature>
<feature type="active site" evidence="9">
    <location>
        <position position="141"/>
    </location>
</feature>
<evidence type="ECO:0000313" key="12">
    <source>
        <dbReference type="Proteomes" id="UP001059985"/>
    </source>
</evidence>
<feature type="binding site" evidence="8">
    <location>
        <position position="144"/>
    </location>
    <ligand>
        <name>IMP</name>
        <dbReference type="ChEBI" id="CHEBI:58053"/>
        <note>ligand shared between dimeric partners</note>
    </ligand>
</feature>
<comment type="subunit">
    <text evidence="1 8">Homodimer.</text>
</comment>
<evidence type="ECO:0000256" key="5">
    <source>
        <dbReference type="ARBA" id="ARBA00022755"/>
    </source>
</evidence>
<keyword evidence="3 8" id="KW-0479">Metal-binding</keyword>
<evidence type="ECO:0000256" key="1">
    <source>
        <dbReference type="ARBA" id="ARBA00011738"/>
    </source>
</evidence>
<evidence type="ECO:0000256" key="4">
    <source>
        <dbReference type="ARBA" id="ARBA00022741"/>
    </source>
</evidence>
<dbReference type="Gene3D" id="3.90.170.10">
    <property type="entry name" value="Adenylosuccinate Synthetase, subunit A, domain 3"/>
    <property type="match status" value="1"/>
</dbReference>
<dbReference type="Gene3D" id="3.40.440.10">
    <property type="entry name" value="Adenylosuccinate Synthetase, subunit A, domain 1"/>
    <property type="match status" value="1"/>
</dbReference>
<evidence type="ECO:0000256" key="7">
    <source>
        <dbReference type="ARBA" id="ARBA00023134"/>
    </source>
</evidence>
<feature type="active site" description="Proton acceptor" evidence="8">
    <location>
        <position position="13"/>
    </location>
</feature>
<feature type="binding site" description="in other chain" evidence="8">
    <location>
        <position position="130"/>
    </location>
    <ligand>
        <name>IMP</name>
        <dbReference type="ChEBI" id="CHEBI:58053"/>
        <note>ligand shared between dimeric partners</note>
    </ligand>
</feature>
<keyword evidence="6 8" id="KW-0460">Magnesium</keyword>
<feature type="binding site" evidence="8">
    <location>
        <begin position="299"/>
        <end position="305"/>
    </location>
    <ligand>
        <name>substrate</name>
    </ligand>
</feature>
<dbReference type="PROSITE" id="PS00513">
    <property type="entry name" value="ADENYLOSUCCIN_SYN_2"/>
    <property type="match status" value="1"/>
</dbReference>
<feature type="binding site" description="in other chain" evidence="8">
    <location>
        <begin position="38"/>
        <end position="41"/>
    </location>
    <ligand>
        <name>IMP</name>
        <dbReference type="ChEBI" id="CHEBI:58053"/>
        <note>ligand shared between dimeric partners</note>
    </ligand>
</feature>
<evidence type="ECO:0000256" key="9">
    <source>
        <dbReference type="PROSITE-ProRule" id="PRU10134"/>
    </source>
</evidence>
<comment type="similarity">
    <text evidence="8 10">Belongs to the adenylosuccinate synthetase family.</text>
</comment>
<dbReference type="SUPFAM" id="SSF52540">
    <property type="entry name" value="P-loop containing nucleoside triphosphate hydrolases"/>
    <property type="match status" value="1"/>
</dbReference>
<evidence type="ECO:0000256" key="8">
    <source>
        <dbReference type="HAMAP-Rule" id="MF_00011"/>
    </source>
</evidence>
<comment type="subcellular location">
    <subcellularLocation>
        <location evidence="8">Cytoplasm</location>
    </subcellularLocation>
</comment>
<keyword evidence="8" id="KW-0963">Cytoplasm</keyword>
<dbReference type="InterPro" id="IPR027417">
    <property type="entry name" value="P-loop_NTPase"/>
</dbReference>
<comment type="cofactor">
    <cofactor evidence="8">
        <name>Mg(2+)</name>
        <dbReference type="ChEBI" id="CHEBI:18420"/>
    </cofactor>
    <text evidence="8">Binds 1 Mg(2+) ion per subunit.</text>
</comment>
<protein>
    <recommendedName>
        <fullName evidence="8 10">Adenylosuccinate synthetase</fullName>
        <shortName evidence="8">AMPSase</shortName>
        <shortName evidence="8">AdSS</shortName>
        <ecNumber evidence="8 10">6.3.4.4</ecNumber>
    </recommendedName>
    <alternativeName>
        <fullName evidence="8">IMP--aspartate ligase</fullName>
    </alternativeName>
</protein>
<dbReference type="InterPro" id="IPR001114">
    <property type="entry name" value="Adenylosuccinate_synthetase"/>
</dbReference>
<comment type="function">
    <text evidence="8">Plays an important role in the de novo pathway of purine nucleotide biosynthesis. Catalyzes the first committed step in the biosynthesis of AMP from IMP.</text>
</comment>
<feature type="binding site" evidence="8">
    <location>
        <begin position="331"/>
        <end position="333"/>
    </location>
    <ligand>
        <name>GTP</name>
        <dbReference type="ChEBI" id="CHEBI:37565"/>
    </ligand>
</feature>
<keyword evidence="2 8" id="KW-0436">Ligase</keyword>
<keyword evidence="12" id="KW-1185">Reference proteome</keyword>
<evidence type="ECO:0000256" key="10">
    <source>
        <dbReference type="RuleBase" id="RU000520"/>
    </source>
</evidence>
<dbReference type="InterPro" id="IPR018220">
    <property type="entry name" value="Adenylosuccin_syn_GTP-bd"/>
</dbReference>
<organism evidence="11 12">
    <name type="scientific">Neoehrlichia mikurensis</name>
    <dbReference type="NCBI Taxonomy" id="89586"/>
    <lineage>
        <taxon>Bacteria</taxon>
        <taxon>Pseudomonadati</taxon>
        <taxon>Pseudomonadota</taxon>
        <taxon>Alphaproteobacteria</taxon>
        <taxon>Rickettsiales</taxon>
        <taxon>Anaplasmataceae</taxon>
        <taxon>Candidatus Neoehrlichia</taxon>
    </lineage>
</organism>
<dbReference type="PANTHER" id="PTHR11846">
    <property type="entry name" value="ADENYLOSUCCINATE SYNTHETASE"/>
    <property type="match status" value="1"/>
</dbReference>
<dbReference type="SMART" id="SM00788">
    <property type="entry name" value="Adenylsucc_synt"/>
    <property type="match status" value="1"/>
</dbReference>
<dbReference type="PANTHER" id="PTHR11846:SF0">
    <property type="entry name" value="ADENYLOSUCCINATE SYNTHETASE"/>
    <property type="match status" value="1"/>
</dbReference>